<evidence type="ECO:0000256" key="3">
    <source>
        <dbReference type="ARBA" id="ARBA00022771"/>
    </source>
</evidence>
<evidence type="ECO:0000256" key="4">
    <source>
        <dbReference type="ARBA" id="ARBA00022833"/>
    </source>
</evidence>
<dbReference type="Proteomes" id="UP001558613">
    <property type="component" value="Unassembled WGS sequence"/>
</dbReference>
<evidence type="ECO:0000256" key="5">
    <source>
        <dbReference type="ARBA" id="ARBA00023242"/>
    </source>
</evidence>
<evidence type="ECO:0000313" key="7">
    <source>
        <dbReference type="EMBL" id="KAL1276338.1"/>
    </source>
</evidence>
<protein>
    <recommendedName>
        <fullName evidence="6">HAT C-terminal dimerisation domain-containing protein</fullName>
    </recommendedName>
</protein>
<dbReference type="InterPro" id="IPR052035">
    <property type="entry name" value="ZnF_BED_domain_contain"/>
</dbReference>
<sequence>MQQGLSPLMPVFAVQTRWGSWIKAVQYLAKNIDVLQDFIPTLPLTSKAVRDLGVLLQENGKLLKVQATFIMEHSSDILATLTKLEETSRPTAATIFSQLEDLSMLFEYGSTTEVEDWRPNTAEQLKELNEDERYTCSELFKEAMAECSTKLQAVMERHPCIELFKALPIFDPSKVSGLKPDIKNYVQVVPALSNVSAEEWHRYIGMDKSDAAEVSAVEWWAAREDRMPTLAPLAALYLHLPTTSVDVERLFSHYSALLTEHRHSLTEENVKMMLLAKFNTRD</sequence>
<dbReference type="PANTHER" id="PTHR46481">
    <property type="entry name" value="ZINC FINGER BED DOMAIN-CONTAINING PROTEIN 4"/>
    <property type="match status" value="1"/>
</dbReference>
<proteinExistence type="predicted"/>
<comment type="caution">
    <text evidence="7">The sequence shown here is derived from an EMBL/GenBank/DDBJ whole genome shotgun (WGS) entry which is preliminary data.</text>
</comment>
<reference evidence="7 8" key="1">
    <citation type="submission" date="2023-09" db="EMBL/GenBank/DDBJ databases">
        <authorList>
            <person name="Wang M."/>
        </authorList>
    </citation>
    <scope>NUCLEOTIDE SEQUENCE [LARGE SCALE GENOMIC DNA]</scope>
    <source>
        <strain evidence="7">GT-2023</strain>
        <tissue evidence="7">Liver</tissue>
    </source>
</reference>
<dbReference type="SUPFAM" id="SSF53098">
    <property type="entry name" value="Ribonuclease H-like"/>
    <property type="match status" value="1"/>
</dbReference>
<keyword evidence="8" id="KW-1185">Reference proteome</keyword>
<keyword evidence="4" id="KW-0862">Zinc</keyword>
<evidence type="ECO:0000256" key="1">
    <source>
        <dbReference type="ARBA" id="ARBA00004123"/>
    </source>
</evidence>
<organism evidence="7 8">
    <name type="scientific">Cirrhinus molitorella</name>
    <name type="common">mud carp</name>
    <dbReference type="NCBI Taxonomy" id="172907"/>
    <lineage>
        <taxon>Eukaryota</taxon>
        <taxon>Metazoa</taxon>
        <taxon>Chordata</taxon>
        <taxon>Craniata</taxon>
        <taxon>Vertebrata</taxon>
        <taxon>Euteleostomi</taxon>
        <taxon>Actinopterygii</taxon>
        <taxon>Neopterygii</taxon>
        <taxon>Teleostei</taxon>
        <taxon>Ostariophysi</taxon>
        <taxon>Cypriniformes</taxon>
        <taxon>Cyprinidae</taxon>
        <taxon>Labeoninae</taxon>
        <taxon>Labeonini</taxon>
        <taxon>Cirrhinus</taxon>
    </lineage>
</organism>
<evidence type="ECO:0000256" key="2">
    <source>
        <dbReference type="ARBA" id="ARBA00022723"/>
    </source>
</evidence>
<accession>A0ABR3NI16</accession>
<keyword evidence="2" id="KW-0479">Metal-binding</keyword>
<evidence type="ECO:0000313" key="8">
    <source>
        <dbReference type="Proteomes" id="UP001558613"/>
    </source>
</evidence>
<dbReference type="Pfam" id="PF05699">
    <property type="entry name" value="Dimer_Tnp_hAT"/>
    <property type="match status" value="1"/>
</dbReference>
<dbReference type="EMBL" id="JAYMGO010000004">
    <property type="protein sequence ID" value="KAL1276338.1"/>
    <property type="molecule type" value="Genomic_DNA"/>
</dbReference>
<dbReference type="PANTHER" id="PTHR46481:SF10">
    <property type="entry name" value="ZINC FINGER BED DOMAIN-CONTAINING PROTEIN 39"/>
    <property type="match status" value="1"/>
</dbReference>
<dbReference type="InterPro" id="IPR012337">
    <property type="entry name" value="RNaseH-like_sf"/>
</dbReference>
<comment type="subcellular location">
    <subcellularLocation>
        <location evidence="1">Nucleus</location>
    </subcellularLocation>
</comment>
<keyword evidence="5" id="KW-0539">Nucleus</keyword>
<evidence type="ECO:0000259" key="6">
    <source>
        <dbReference type="Pfam" id="PF05699"/>
    </source>
</evidence>
<gene>
    <name evidence="7" type="ORF">QQF64_035961</name>
</gene>
<keyword evidence="3" id="KW-0863">Zinc-finger</keyword>
<feature type="domain" description="HAT C-terminal dimerisation" evidence="6">
    <location>
        <begin position="212"/>
        <end position="279"/>
    </location>
</feature>
<name>A0ABR3NI16_9TELE</name>
<dbReference type="InterPro" id="IPR008906">
    <property type="entry name" value="HATC_C_dom"/>
</dbReference>